<feature type="compositionally biased region" description="Polar residues" evidence="2">
    <location>
        <begin position="564"/>
        <end position="574"/>
    </location>
</feature>
<evidence type="ECO:0000313" key="6">
    <source>
        <dbReference type="Proteomes" id="UP000009046"/>
    </source>
</evidence>
<feature type="compositionally biased region" description="Polar residues" evidence="2">
    <location>
        <begin position="536"/>
        <end position="547"/>
    </location>
</feature>
<feature type="region of interest" description="Disordered" evidence="2">
    <location>
        <begin position="378"/>
        <end position="401"/>
    </location>
</feature>
<feature type="compositionally biased region" description="Basic and acidic residues" evidence="2">
    <location>
        <begin position="466"/>
        <end position="477"/>
    </location>
</feature>
<feature type="region of interest" description="Disordered" evidence="2">
    <location>
        <begin position="415"/>
        <end position="638"/>
    </location>
</feature>
<sequence>MVKIICLFVCSFVRLFCSFVSYISETATEGDEEDLKALELRKQEVRLQPQRHHHRQDTDTGSDTEVRNFQSSSSSSFNPPIPEKKNVKNCPSGSSVRIGKDGVTTENGEDLKNIKSQKSLQRSVTFAEGRHFRDGRNPLIKSKSVVTDSVTDFKSSAPFEEKLNMFGARTRGERKSSNLEMLLRKDMNGNQKWRRENVDVDDEKYIDKNLVMRRESLKKTNSLDPKTLEFQTKINSNDFSDKGKFNFLVVKRFSPSPPPHSPVVRNFSQNGDLNDHDDDRYSSFRALCENSESDVEEFFKNLTLKEEEMEKLAEKFNEVTQRNRIALPAENIKIDVENVTTIDSDIEEFFDNLNLEKELESKGGGEVTEKDVEEILNLFDDDGNDKSKGEGVGKGESNSVEEMEKHFENLLKEVEAEGGGSETLSGLINDVEEKDDERGKNKSNGNAEDGKTSPEINDGPTPSPEPSRKIQTKDENICHSYENVFVTPTPPSSPPVRPRRKKDNLSLNIMETPVSDGSGVYDNYSSPEKREIDRSLLNNGHVTPETTSKNHHYYYNPSKYDTKPITSHSSINRTNLDRARWNARRNSSGGKETDVRRSSVTSPLMVTTPTFSHYRDSRSISKSSPRSPKYDDDKCLVS</sequence>
<reference evidence="5" key="3">
    <citation type="submission" date="2021-02" db="UniProtKB">
        <authorList>
            <consortium name="EnsemblMetazoa"/>
        </authorList>
    </citation>
    <scope>IDENTIFICATION</scope>
    <source>
        <strain evidence="5">USDA</strain>
    </source>
</reference>
<feature type="coiled-coil region" evidence="1">
    <location>
        <begin position="295"/>
        <end position="322"/>
    </location>
</feature>
<evidence type="ECO:0000313" key="4">
    <source>
        <dbReference type="EMBL" id="EEB11755.1"/>
    </source>
</evidence>
<keyword evidence="6" id="KW-1185">Reference proteome</keyword>
<dbReference type="GeneID" id="8234169"/>
<feature type="chain" id="PRO_5014570063" evidence="3">
    <location>
        <begin position="19"/>
        <end position="638"/>
    </location>
</feature>
<accession>E0VEE9</accession>
<feature type="compositionally biased region" description="Polar residues" evidence="2">
    <location>
        <begin position="59"/>
        <end position="70"/>
    </location>
</feature>
<dbReference type="HOGENOM" id="CLU_429154_0_0_1"/>
<feature type="compositionally biased region" description="Polar residues" evidence="2">
    <location>
        <begin position="598"/>
        <end position="611"/>
    </location>
</feature>
<dbReference type="Proteomes" id="UP000009046">
    <property type="component" value="Unassembled WGS sequence"/>
</dbReference>
<dbReference type="RefSeq" id="XP_002424493.1">
    <property type="nucleotide sequence ID" value="XM_002424448.1"/>
</dbReference>
<feature type="signal peptide" evidence="3">
    <location>
        <begin position="1"/>
        <end position="18"/>
    </location>
</feature>
<organism>
    <name type="scientific">Pediculus humanus subsp. corporis</name>
    <name type="common">Body louse</name>
    <dbReference type="NCBI Taxonomy" id="121224"/>
    <lineage>
        <taxon>Eukaryota</taxon>
        <taxon>Metazoa</taxon>
        <taxon>Ecdysozoa</taxon>
        <taxon>Arthropoda</taxon>
        <taxon>Hexapoda</taxon>
        <taxon>Insecta</taxon>
        <taxon>Pterygota</taxon>
        <taxon>Neoptera</taxon>
        <taxon>Paraneoptera</taxon>
        <taxon>Psocodea</taxon>
        <taxon>Troctomorpha</taxon>
        <taxon>Phthiraptera</taxon>
        <taxon>Anoplura</taxon>
        <taxon>Pediculidae</taxon>
        <taxon>Pediculus</taxon>
    </lineage>
</organism>
<dbReference type="VEuPathDB" id="VectorBase:PHUM131570"/>
<feature type="region of interest" description="Disordered" evidence="2">
    <location>
        <begin position="45"/>
        <end position="109"/>
    </location>
</feature>
<evidence type="ECO:0000256" key="1">
    <source>
        <dbReference type="SAM" id="Coils"/>
    </source>
</evidence>
<reference evidence="4" key="2">
    <citation type="submission" date="2007-04" db="EMBL/GenBank/DDBJ databases">
        <title>The genome of the human body louse.</title>
        <authorList>
            <consortium name="The Human Body Louse Genome Consortium"/>
            <person name="Kirkness E."/>
            <person name="Walenz B."/>
            <person name="Hass B."/>
            <person name="Bruggner R."/>
            <person name="Strausberg R."/>
        </authorList>
    </citation>
    <scope>NUCLEOTIDE SEQUENCE</scope>
    <source>
        <strain evidence="4">USDA</strain>
    </source>
</reference>
<gene>
    <name evidence="5" type="primary">8234169</name>
    <name evidence="4" type="ORF">Phum_PHUM131570</name>
</gene>
<keyword evidence="3" id="KW-0732">Signal</keyword>
<protein>
    <submittedName>
        <fullName evidence="4 5">Uncharacterized protein</fullName>
    </submittedName>
</protein>
<dbReference type="AlphaFoldDB" id="E0VEE9"/>
<name>E0VEE9_PEDHC</name>
<dbReference type="EMBL" id="DS235090">
    <property type="protein sequence ID" value="EEB11755.1"/>
    <property type="molecule type" value="Genomic_DNA"/>
</dbReference>
<evidence type="ECO:0000256" key="3">
    <source>
        <dbReference type="SAM" id="SignalP"/>
    </source>
</evidence>
<feature type="compositionally biased region" description="Basic and acidic residues" evidence="2">
    <location>
        <begin position="628"/>
        <end position="638"/>
    </location>
</feature>
<reference evidence="4" key="1">
    <citation type="submission" date="2007-04" db="EMBL/GenBank/DDBJ databases">
        <title>Annotation of Pediculus humanus corporis strain USDA.</title>
        <authorList>
            <person name="Kirkness E."/>
            <person name="Hannick L."/>
            <person name="Hass B."/>
            <person name="Bruggner R."/>
            <person name="Lawson D."/>
            <person name="Bidwell S."/>
            <person name="Joardar V."/>
            <person name="Caler E."/>
            <person name="Walenz B."/>
            <person name="Inman J."/>
            <person name="Schobel S."/>
            <person name="Galinsky K."/>
            <person name="Amedeo P."/>
            <person name="Strausberg R."/>
        </authorList>
    </citation>
    <scope>NUCLEOTIDE SEQUENCE</scope>
    <source>
        <strain evidence="4">USDA</strain>
    </source>
</reference>
<dbReference type="KEGG" id="phu:Phum_PHUM131570"/>
<dbReference type="CTD" id="8234169"/>
<keyword evidence="1" id="KW-0175">Coiled coil</keyword>
<evidence type="ECO:0000313" key="5">
    <source>
        <dbReference type="EnsemblMetazoa" id="PHUM131570-PA"/>
    </source>
</evidence>
<dbReference type="InParanoid" id="E0VEE9"/>
<dbReference type="EMBL" id="AAZO01001525">
    <property type="status" value="NOT_ANNOTATED_CDS"/>
    <property type="molecule type" value="Genomic_DNA"/>
</dbReference>
<proteinExistence type="predicted"/>
<dbReference type="EnsemblMetazoa" id="PHUM131570-RA">
    <property type="protein sequence ID" value="PHUM131570-PA"/>
    <property type="gene ID" value="PHUM131570"/>
</dbReference>
<evidence type="ECO:0000256" key="2">
    <source>
        <dbReference type="SAM" id="MobiDB-lite"/>
    </source>
</evidence>
<feature type="compositionally biased region" description="Basic and acidic residues" evidence="2">
    <location>
        <begin position="384"/>
        <end position="393"/>
    </location>
</feature>